<dbReference type="InterPro" id="IPR013320">
    <property type="entry name" value="ConA-like_dom_sf"/>
</dbReference>
<gene>
    <name evidence="6" type="ORF">GSLYS_00001325001</name>
</gene>
<dbReference type="SMART" id="SM00908">
    <property type="entry name" value="Gal-bind_lectin"/>
    <property type="match status" value="2"/>
</dbReference>
<feature type="region of interest" description="Disordered" evidence="4">
    <location>
        <begin position="162"/>
        <end position="213"/>
    </location>
</feature>
<feature type="compositionally biased region" description="Low complexity" evidence="4">
    <location>
        <begin position="193"/>
        <end position="213"/>
    </location>
</feature>
<protein>
    <recommendedName>
        <fullName evidence="3">Galectin</fullName>
    </recommendedName>
</protein>
<dbReference type="SUPFAM" id="SSF49899">
    <property type="entry name" value="Concanavalin A-like lectins/glucanases"/>
    <property type="match status" value="2"/>
</dbReference>
<feature type="compositionally biased region" description="Polar residues" evidence="4">
    <location>
        <begin position="162"/>
        <end position="172"/>
    </location>
</feature>
<dbReference type="AlphaFoldDB" id="A0AAV2H1Y7"/>
<sequence length="356" mass="38692">MASHVANLEPRGPGLFEASGPNVVLPCSAYLPSGLQVGAEILISGQTGPNYNSFSINLCSDRDLDHDTALHFNPRFSQGKVIRNHQKGGAWGGEETEGTLPFQRGQTFDVRIKVTQPGYQILVNNAPFCNFNHRLPVESVRCVFLTGEFSVSKVQVNTGQSFPGANPYQQQPFPGAPGANPYQQQPFPQGGNYQAPPYSGGQGYPGAPQQGAPIFNPPVPFTTAIPGGFYPGKMIFINGTPSQNAKRFTINLACGPTDQQDLALHFDVRISFGSDKNVVVRTHKKGGSWGPEERELTVFPFSPGATFELIILAEPDKIKVAVNNVHFTAYNNRIDLQQINHLQISGDISLGQVRFQ</sequence>
<dbReference type="EMBL" id="CAXITT010000012">
    <property type="protein sequence ID" value="CAL1527148.1"/>
    <property type="molecule type" value="Genomic_DNA"/>
</dbReference>
<evidence type="ECO:0000313" key="7">
    <source>
        <dbReference type="Proteomes" id="UP001497497"/>
    </source>
</evidence>
<dbReference type="PROSITE" id="PS51304">
    <property type="entry name" value="GALECTIN"/>
    <property type="match status" value="2"/>
</dbReference>
<dbReference type="Proteomes" id="UP001497497">
    <property type="component" value="Unassembled WGS sequence"/>
</dbReference>
<dbReference type="Pfam" id="PF00337">
    <property type="entry name" value="Gal-bind_lectin"/>
    <property type="match status" value="2"/>
</dbReference>
<accession>A0AAV2H1Y7</accession>
<dbReference type="GO" id="GO:0030246">
    <property type="term" value="F:carbohydrate binding"/>
    <property type="evidence" value="ECO:0007669"/>
    <property type="project" value="UniProtKB-UniRule"/>
</dbReference>
<evidence type="ECO:0000256" key="3">
    <source>
        <dbReference type="RuleBase" id="RU102079"/>
    </source>
</evidence>
<evidence type="ECO:0000259" key="5">
    <source>
        <dbReference type="PROSITE" id="PS51304"/>
    </source>
</evidence>
<organism evidence="6 7">
    <name type="scientific">Lymnaea stagnalis</name>
    <name type="common">Great pond snail</name>
    <name type="synonym">Helix stagnalis</name>
    <dbReference type="NCBI Taxonomy" id="6523"/>
    <lineage>
        <taxon>Eukaryota</taxon>
        <taxon>Metazoa</taxon>
        <taxon>Spiralia</taxon>
        <taxon>Lophotrochozoa</taxon>
        <taxon>Mollusca</taxon>
        <taxon>Gastropoda</taxon>
        <taxon>Heterobranchia</taxon>
        <taxon>Euthyneura</taxon>
        <taxon>Panpulmonata</taxon>
        <taxon>Hygrophila</taxon>
        <taxon>Lymnaeoidea</taxon>
        <taxon>Lymnaeidae</taxon>
        <taxon>Lymnaea</taxon>
    </lineage>
</organism>
<proteinExistence type="predicted"/>
<feature type="domain" description="Galectin" evidence="5">
    <location>
        <begin position="221"/>
        <end position="356"/>
    </location>
</feature>
<dbReference type="SMART" id="SM00276">
    <property type="entry name" value="GLECT"/>
    <property type="match status" value="2"/>
</dbReference>
<keyword evidence="1 3" id="KW-0430">Lectin</keyword>
<dbReference type="PANTHER" id="PTHR11346">
    <property type="entry name" value="GALECTIN"/>
    <property type="match status" value="1"/>
</dbReference>
<dbReference type="PANTHER" id="PTHR11346:SF176">
    <property type="entry name" value="32 KDA BETA-GALACTOSIDE-BINDING LECTIN LEC-3"/>
    <property type="match status" value="1"/>
</dbReference>
<name>A0AAV2H1Y7_LYMST</name>
<evidence type="ECO:0000313" key="6">
    <source>
        <dbReference type="EMBL" id="CAL1527148.1"/>
    </source>
</evidence>
<dbReference type="InterPro" id="IPR044156">
    <property type="entry name" value="Galectin-like"/>
</dbReference>
<reference evidence="6 7" key="1">
    <citation type="submission" date="2024-04" db="EMBL/GenBank/DDBJ databases">
        <authorList>
            <consortium name="Genoscope - CEA"/>
            <person name="William W."/>
        </authorList>
    </citation>
    <scope>NUCLEOTIDE SEQUENCE [LARGE SCALE GENOMIC DNA]</scope>
</reference>
<evidence type="ECO:0000256" key="1">
    <source>
        <dbReference type="ARBA" id="ARBA00022734"/>
    </source>
</evidence>
<feature type="domain" description="Galectin" evidence="5">
    <location>
        <begin position="27"/>
        <end position="157"/>
    </location>
</feature>
<dbReference type="CDD" id="cd00070">
    <property type="entry name" value="GLECT"/>
    <property type="match status" value="2"/>
</dbReference>
<evidence type="ECO:0000256" key="2">
    <source>
        <dbReference type="ARBA" id="ARBA00022737"/>
    </source>
</evidence>
<keyword evidence="2" id="KW-0677">Repeat</keyword>
<dbReference type="InterPro" id="IPR001079">
    <property type="entry name" value="Galectin_CRD"/>
</dbReference>
<evidence type="ECO:0000256" key="4">
    <source>
        <dbReference type="SAM" id="MobiDB-lite"/>
    </source>
</evidence>
<dbReference type="FunFam" id="2.60.120.200:FF:000124">
    <property type="entry name" value="Galectin-4"/>
    <property type="match status" value="2"/>
</dbReference>
<comment type="caution">
    <text evidence="6">The sequence shown here is derived from an EMBL/GenBank/DDBJ whole genome shotgun (WGS) entry which is preliminary data.</text>
</comment>
<keyword evidence="7" id="KW-1185">Reference proteome</keyword>
<dbReference type="Gene3D" id="2.60.120.200">
    <property type="match status" value="2"/>
</dbReference>